<gene>
    <name evidence="1" type="ORF">NOO_LOCUS13868</name>
</gene>
<dbReference type="AlphaFoldDB" id="A0A3P7L953"/>
<evidence type="ECO:0000313" key="1">
    <source>
        <dbReference type="EMBL" id="VDN06588.1"/>
    </source>
</evidence>
<sequence length="26" mass="2612">GYGLYGAGLSNLGIGCCGLDGFYGRK</sequence>
<organism evidence="1 2">
    <name type="scientific">Onchocerca ochengi</name>
    <name type="common">Filarial nematode worm</name>
    <dbReference type="NCBI Taxonomy" id="42157"/>
    <lineage>
        <taxon>Eukaryota</taxon>
        <taxon>Metazoa</taxon>
        <taxon>Ecdysozoa</taxon>
        <taxon>Nematoda</taxon>
        <taxon>Chromadorea</taxon>
        <taxon>Rhabditida</taxon>
        <taxon>Spirurina</taxon>
        <taxon>Spiruromorpha</taxon>
        <taxon>Filarioidea</taxon>
        <taxon>Onchocercidae</taxon>
        <taxon>Onchocerca</taxon>
    </lineage>
</organism>
<keyword evidence="2" id="KW-1185">Reference proteome</keyword>
<reference evidence="1 2" key="1">
    <citation type="submission" date="2018-08" db="EMBL/GenBank/DDBJ databases">
        <authorList>
            <person name="Laetsch R D."/>
            <person name="Stevens L."/>
            <person name="Kumar S."/>
            <person name="Blaxter L. M."/>
        </authorList>
    </citation>
    <scope>NUCLEOTIDE SEQUENCE [LARGE SCALE GENOMIC DNA]</scope>
</reference>
<protein>
    <submittedName>
        <fullName evidence="1">Uncharacterized protein</fullName>
    </submittedName>
</protein>
<dbReference type="EMBL" id="UYRW01020200">
    <property type="protein sequence ID" value="VDN06588.1"/>
    <property type="molecule type" value="Genomic_DNA"/>
</dbReference>
<proteinExistence type="predicted"/>
<dbReference type="Proteomes" id="UP000271087">
    <property type="component" value="Unassembled WGS sequence"/>
</dbReference>
<accession>A0A3P7L953</accession>
<feature type="non-terminal residue" evidence="1">
    <location>
        <position position="1"/>
    </location>
</feature>
<name>A0A3P7L953_ONCOC</name>
<evidence type="ECO:0000313" key="2">
    <source>
        <dbReference type="Proteomes" id="UP000271087"/>
    </source>
</evidence>